<name>A0AAJ7U507_PETMA</name>
<evidence type="ECO:0000256" key="1">
    <source>
        <dbReference type="SAM" id="MobiDB-lite"/>
    </source>
</evidence>
<dbReference type="Gene3D" id="3.90.1720.10">
    <property type="entry name" value="endopeptidase domain like (from Nostoc punctiforme)"/>
    <property type="match status" value="1"/>
</dbReference>
<protein>
    <submittedName>
        <fullName evidence="3">Protein LRATD2-like</fullName>
    </submittedName>
</protein>
<dbReference type="PANTHER" id="PTHR46341">
    <property type="entry name" value="PROTEIN FAM84B-RELATED"/>
    <property type="match status" value="1"/>
</dbReference>
<dbReference type="PANTHER" id="PTHR46341:SF1">
    <property type="entry name" value="PROTEIN LRATD1"/>
    <property type="match status" value="1"/>
</dbReference>
<sequence>MGNQIDRLTHHRYDEVPLSDPSYPDSENGSACVDSDTNTASSLDVRQLHNEEEEEVVGVSSETRAHVEASSPARAYDYEEHVLREELHFAAYYAGECIFRNASSSSAAASAPSSFLTPARLLEASVAGDLLEFTAPGGGGGGSSCTHWAVSTGDGRAVYVHHGEVRSDPVAVLSAGRRGRVVSDWYRFKAQSAETVVRRALDQVLLQQQQQQQEAVMVNGGGGGDEDEGRQQAHGASWRNSECFAAWCRYGKRQFKSGLELRIGKTPYLLKTHLGDGVATTQSFQCLEDLIVERWRLERIGRSALLLDSGFAQTCCGL</sequence>
<organism evidence="2 3">
    <name type="scientific">Petromyzon marinus</name>
    <name type="common">Sea lamprey</name>
    <dbReference type="NCBI Taxonomy" id="7757"/>
    <lineage>
        <taxon>Eukaryota</taxon>
        <taxon>Metazoa</taxon>
        <taxon>Chordata</taxon>
        <taxon>Craniata</taxon>
        <taxon>Vertebrata</taxon>
        <taxon>Cyclostomata</taxon>
        <taxon>Hyperoartia</taxon>
        <taxon>Petromyzontiformes</taxon>
        <taxon>Petromyzontidae</taxon>
        <taxon>Petromyzon</taxon>
    </lineage>
</organism>
<evidence type="ECO:0000313" key="2">
    <source>
        <dbReference type="Proteomes" id="UP001318040"/>
    </source>
</evidence>
<reference evidence="3" key="1">
    <citation type="submission" date="2025-08" db="UniProtKB">
        <authorList>
            <consortium name="RefSeq"/>
        </authorList>
    </citation>
    <scope>IDENTIFICATION</scope>
    <source>
        <tissue evidence="3">Sperm</tissue>
    </source>
</reference>
<dbReference type="Proteomes" id="UP001318040">
    <property type="component" value="Chromosome 3"/>
</dbReference>
<accession>A0AAJ7U507</accession>
<dbReference type="AlphaFoldDB" id="A0AAJ7U507"/>
<feature type="region of interest" description="Disordered" evidence="1">
    <location>
        <begin position="1"/>
        <end position="36"/>
    </location>
</feature>
<feature type="compositionally biased region" description="Polar residues" evidence="1">
    <location>
        <begin position="25"/>
        <end position="36"/>
    </location>
</feature>
<gene>
    <name evidence="3" type="primary">LOC116953602</name>
</gene>
<dbReference type="KEGG" id="pmrn:116953602"/>
<dbReference type="RefSeq" id="XP_032829839.1">
    <property type="nucleotide sequence ID" value="XM_032973948.1"/>
</dbReference>
<proteinExistence type="predicted"/>
<evidence type="ECO:0000313" key="3">
    <source>
        <dbReference type="RefSeq" id="XP_032829839.1"/>
    </source>
</evidence>
<keyword evidence="2" id="KW-1185">Reference proteome</keyword>
<dbReference type="InterPro" id="IPR043299">
    <property type="entry name" value="LRATD1_LRATD2"/>
</dbReference>